<keyword evidence="1" id="KW-0344">Guanine-nucleotide releasing factor</keyword>
<dbReference type="PROSITE" id="PS00625">
    <property type="entry name" value="RCC1_1"/>
    <property type="match status" value="1"/>
</dbReference>
<evidence type="ECO:0000256" key="3">
    <source>
        <dbReference type="PROSITE-ProRule" id="PRU00235"/>
    </source>
</evidence>
<feature type="region of interest" description="Disordered" evidence="4">
    <location>
        <begin position="214"/>
        <end position="245"/>
    </location>
</feature>
<dbReference type="Proteomes" id="UP000799444">
    <property type="component" value="Unassembled WGS sequence"/>
</dbReference>
<dbReference type="InterPro" id="IPR009091">
    <property type="entry name" value="RCC1/BLIP-II"/>
</dbReference>
<gene>
    <name evidence="6" type="ORF">EJ04DRAFT_460145</name>
</gene>
<dbReference type="SUPFAM" id="SSF50985">
    <property type="entry name" value="RCC1/BLIP-II"/>
    <property type="match status" value="1"/>
</dbReference>
<dbReference type="InterPro" id="IPR000408">
    <property type="entry name" value="Reg_chr_condens"/>
</dbReference>
<dbReference type="PRINTS" id="PR00633">
    <property type="entry name" value="RCCNDNSATION"/>
</dbReference>
<feature type="compositionally biased region" description="Low complexity" evidence="4">
    <location>
        <begin position="35"/>
        <end position="54"/>
    </location>
</feature>
<protein>
    <submittedName>
        <fullName evidence="6">RCC1/BLIP-II</fullName>
    </submittedName>
</protein>
<reference evidence="6" key="1">
    <citation type="journal article" date="2020" name="Stud. Mycol.">
        <title>101 Dothideomycetes genomes: a test case for predicting lifestyles and emergence of pathogens.</title>
        <authorList>
            <person name="Haridas S."/>
            <person name="Albert R."/>
            <person name="Binder M."/>
            <person name="Bloem J."/>
            <person name="Labutti K."/>
            <person name="Salamov A."/>
            <person name="Andreopoulos B."/>
            <person name="Baker S."/>
            <person name="Barry K."/>
            <person name="Bills G."/>
            <person name="Bluhm B."/>
            <person name="Cannon C."/>
            <person name="Castanera R."/>
            <person name="Culley D."/>
            <person name="Daum C."/>
            <person name="Ezra D."/>
            <person name="Gonzalez J."/>
            <person name="Henrissat B."/>
            <person name="Kuo A."/>
            <person name="Liang C."/>
            <person name="Lipzen A."/>
            <person name="Lutzoni F."/>
            <person name="Magnuson J."/>
            <person name="Mondo S."/>
            <person name="Nolan M."/>
            <person name="Ohm R."/>
            <person name="Pangilinan J."/>
            <person name="Park H.-J."/>
            <person name="Ramirez L."/>
            <person name="Alfaro M."/>
            <person name="Sun H."/>
            <person name="Tritt A."/>
            <person name="Yoshinaga Y."/>
            <person name="Zwiers L.-H."/>
            <person name="Turgeon B."/>
            <person name="Goodwin S."/>
            <person name="Spatafora J."/>
            <person name="Crous P."/>
            <person name="Grigoriev I."/>
        </authorList>
    </citation>
    <scope>NUCLEOTIDE SEQUENCE</scope>
    <source>
        <strain evidence="6">CBS 125425</strain>
    </source>
</reference>
<evidence type="ECO:0000256" key="4">
    <source>
        <dbReference type="SAM" id="MobiDB-lite"/>
    </source>
</evidence>
<dbReference type="Gene3D" id="2.130.10.30">
    <property type="entry name" value="Regulator of chromosome condensation 1/beta-lactamase-inhibitor protein II"/>
    <property type="match status" value="1"/>
</dbReference>
<dbReference type="InterPro" id="IPR058923">
    <property type="entry name" value="RCC1-like_dom"/>
</dbReference>
<dbReference type="Pfam" id="PF25390">
    <property type="entry name" value="WD40_RLD"/>
    <property type="match status" value="1"/>
</dbReference>
<evidence type="ECO:0000256" key="2">
    <source>
        <dbReference type="ARBA" id="ARBA00022737"/>
    </source>
</evidence>
<sequence length="561" mass="60289">MPPKRPARAVRATKPTEAATIDKKAHLANGELKGAGQARAKKAATPAATDANEAVKPATGRGRAKKADTPAAESNVMAKRAMSLESDEEPKQVKKRKVKEAEPAKFKPKGPMRRRGVKTIINELRYTTPLKVFVFGEGSAGELGLGADKRAIDVKRPRYNELLSDMNVVKIACGGMHVIALTQDNKILTWGVNDNGALGRDTSQVDVKMKDIGEADDSDADSDDDSDSGLNPAESTPGPVSSDWFPDDTEFVDVAAGDSCSFALTTEGAVYGWGTFRKNEGILGFARNVEISRMPMFIEELRKITHIQCGTNHALALDHSGQVFAWGNGQQNQLGRRLTERNLITSLVPTRLGFMDGSVTRPSKEIVSISCGDYHAFAIAKDGHIWSWGANNYCEAGHPENAGQDNASIERPQVVQRLESRKVIAIEGGSHHNVALTSDGECLVWGRCDGSQTGIPFAKLEVMNDETEVLKMDGKPKILLQPTAIPGLQHIVAAGTGPDHTLAIDKDGKAFAWGFSSNYQTGLGTDDDVSLPTQIANTAVKDTHLVWAGAGGQYSMLASHK</sequence>
<name>A0A9P4R2H7_9PLEO</name>
<evidence type="ECO:0000259" key="5">
    <source>
        <dbReference type="Pfam" id="PF25390"/>
    </source>
</evidence>
<dbReference type="OrthoDB" id="61110at2759"/>
<feature type="compositionally biased region" description="Acidic residues" evidence="4">
    <location>
        <begin position="214"/>
        <end position="227"/>
    </location>
</feature>
<accession>A0A9P4R2H7</accession>
<feature type="repeat" description="RCC1" evidence="3">
    <location>
        <begin position="383"/>
        <end position="439"/>
    </location>
</feature>
<dbReference type="InterPro" id="IPR051553">
    <property type="entry name" value="Ran_GTPase-activating"/>
</dbReference>
<feature type="repeat" description="RCC1" evidence="3">
    <location>
        <begin position="268"/>
        <end position="320"/>
    </location>
</feature>
<dbReference type="AlphaFoldDB" id="A0A9P4R2H7"/>
<dbReference type="PROSITE" id="PS50012">
    <property type="entry name" value="RCC1_3"/>
    <property type="match status" value="7"/>
</dbReference>
<dbReference type="EMBL" id="ML996111">
    <property type="protein sequence ID" value="KAF2738198.1"/>
    <property type="molecule type" value="Genomic_DNA"/>
</dbReference>
<feature type="region of interest" description="Disordered" evidence="4">
    <location>
        <begin position="32"/>
        <end position="112"/>
    </location>
</feature>
<feature type="region of interest" description="Disordered" evidence="4">
    <location>
        <begin position="1"/>
        <end position="20"/>
    </location>
</feature>
<dbReference type="GO" id="GO:0005737">
    <property type="term" value="C:cytoplasm"/>
    <property type="evidence" value="ECO:0007669"/>
    <property type="project" value="TreeGrafter"/>
</dbReference>
<comment type="caution">
    <text evidence="6">The sequence shown here is derived from an EMBL/GenBank/DDBJ whole genome shotgun (WGS) entry which is preliminary data.</text>
</comment>
<keyword evidence="7" id="KW-1185">Reference proteome</keyword>
<dbReference type="GO" id="GO:0005085">
    <property type="term" value="F:guanyl-nucleotide exchange factor activity"/>
    <property type="evidence" value="ECO:0007669"/>
    <property type="project" value="TreeGrafter"/>
</dbReference>
<feature type="repeat" description="RCC1" evidence="3">
    <location>
        <begin position="130"/>
        <end position="184"/>
    </location>
</feature>
<organism evidence="6 7">
    <name type="scientific">Polyplosphaeria fusca</name>
    <dbReference type="NCBI Taxonomy" id="682080"/>
    <lineage>
        <taxon>Eukaryota</taxon>
        <taxon>Fungi</taxon>
        <taxon>Dikarya</taxon>
        <taxon>Ascomycota</taxon>
        <taxon>Pezizomycotina</taxon>
        <taxon>Dothideomycetes</taxon>
        <taxon>Pleosporomycetidae</taxon>
        <taxon>Pleosporales</taxon>
        <taxon>Tetraplosphaeriaceae</taxon>
        <taxon>Polyplosphaeria</taxon>
    </lineage>
</organism>
<feature type="repeat" description="RCC1" evidence="3">
    <location>
        <begin position="440"/>
        <end position="507"/>
    </location>
</feature>
<evidence type="ECO:0000313" key="7">
    <source>
        <dbReference type="Proteomes" id="UP000799444"/>
    </source>
</evidence>
<dbReference type="PROSITE" id="PS00626">
    <property type="entry name" value="RCC1_2"/>
    <property type="match status" value="2"/>
</dbReference>
<evidence type="ECO:0000256" key="1">
    <source>
        <dbReference type="ARBA" id="ARBA00022658"/>
    </source>
</evidence>
<feature type="repeat" description="RCC1" evidence="3">
    <location>
        <begin position="321"/>
        <end position="382"/>
    </location>
</feature>
<dbReference type="PANTHER" id="PTHR45982">
    <property type="entry name" value="REGULATOR OF CHROMOSOME CONDENSATION"/>
    <property type="match status" value="1"/>
</dbReference>
<proteinExistence type="predicted"/>
<keyword evidence="2" id="KW-0677">Repeat</keyword>
<feature type="repeat" description="RCC1" evidence="3">
    <location>
        <begin position="508"/>
        <end position="561"/>
    </location>
</feature>
<dbReference type="PANTHER" id="PTHR45982:SF1">
    <property type="entry name" value="REGULATOR OF CHROMOSOME CONDENSATION"/>
    <property type="match status" value="1"/>
</dbReference>
<evidence type="ECO:0000313" key="6">
    <source>
        <dbReference type="EMBL" id="KAF2738198.1"/>
    </source>
</evidence>
<feature type="domain" description="RCC1-like" evidence="5">
    <location>
        <begin position="131"/>
        <end position="557"/>
    </location>
</feature>
<feature type="repeat" description="RCC1" evidence="3">
    <location>
        <begin position="185"/>
        <end position="267"/>
    </location>
</feature>